<evidence type="ECO:0000313" key="21">
    <source>
        <dbReference type="Proteomes" id="UP001497497"/>
    </source>
</evidence>
<dbReference type="Pfam" id="PF01825">
    <property type="entry name" value="GPS"/>
    <property type="match status" value="1"/>
</dbReference>
<dbReference type="Proteomes" id="UP001497497">
    <property type="component" value="Unassembled WGS sequence"/>
</dbReference>
<feature type="transmembrane region" description="Helical" evidence="14">
    <location>
        <begin position="735"/>
        <end position="758"/>
    </location>
</feature>
<gene>
    <name evidence="20" type="ORF">GSLYS_00012405001</name>
</gene>
<dbReference type="Gene3D" id="2.60.40.10">
    <property type="entry name" value="Immunoglobulins"/>
    <property type="match status" value="1"/>
</dbReference>
<dbReference type="PRINTS" id="PR01694">
    <property type="entry name" value="BAIPRECURSOR"/>
</dbReference>
<feature type="transmembrane region" description="Helical" evidence="14">
    <location>
        <begin position="779"/>
        <end position="801"/>
    </location>
</feature>
<evidence type="ECO:0000256" key="6">
    <source>
        <dbReference type="ARBA" id="ARBA00022989"/>
    </source>
</evidence>
<dbReference type="FunFam" id="1.20.1070.10:FF:000058">
    <property type="entry name" value="Adhesion G protein-coupled receptor F5"/>
    <property type="match status" value="1"/>
</dbReference>
<dbReference type="InterPro" id="IPR017981">
    <property type="entry name" value="GPCR_2-like_7TM"/>
</dbReference>
<feature type="region of interest" description="Disordered" evidence="13">
    <location>
        <begin position="857"/>
        <end position="888"/>
    </location>
</feature>
<dbReference type="GO" id="GO:0005886">
    <property type="term" value="C:plasma membrane"/>
    <property type="evidence" value="ECO:0007669"/>
    <property type="project" value="UniProtKB-SubCell"/>
</dbReference>
<keyword evidence="9" id="KW-1015">Disulfide bond</keyword>
<dbReference type="InterPro" id="IPR000203">
    <property type="entry name" value="GPS"/>
</dbReference>
<comment type="similarity">
    <text evidence="2">Belongs to the G-protein coupled receptor 2 family. Adhesion G-protein coupled receptor (ADGR) subfamily.</text>
</comment>
<proteinExistence type="inferred from homology"/>
<dbReference type="InterPro" id="IPR013783">
    <property type="entry name" value="Ig-like_fold"/>
</dbReference>
<keyword evidence="21" id="KW-1185">Reference proteome</keyword>
<keyword evidence="8 14" id="KW-0472">Membrane</keyword>
<dbReference type="Pfam" id="PF00002">
    <property type="entry name" value="7tm_2"/>
    <property type="match status" value="1"/>
</dbReference>
<reference evidence="20 21" key="1">
    <citation type="submission" date="2024-04" db="EMBL/GenBank/DDBJ databases">
        <authorList>
            <consortium name="Genoscope - CEA"/>
            <person name="William W."/>
        </authorList>
    </citation>
    <scope>NUCLEOTIDE SEQUENCE [LARGE SCALE GENOMIC DNA]</scope>
</reference>
<feature type="transmembrane region" description="Helical" evidence="14">
    <location>
        <begin position="628"/>
        <end position="648"/>
    </location>
</feature>
<evidence type="ECO:0000256" key="14">
    <source>
        <dbReference type="SAM" id="Phobius"/>
    </source>
</evidence>
<evidence type="ECO:0000256" key="12">
    <source>
        <dbReference type="ARBA" id="ARBA00023224"/>
    </source>
</evidence>
<feature type="domain" description="G-protein coupled receptors family 2 profile 1" evidence="17">
    <location>
        <begin position="245"/>
        <end position="300"/>
    </location>
</feature>
<dbReference type="Gene3D" id="1.20.1070.10">
    <property type="entry name" value="Rhodopsin 7-helix transmembrane proteins"/>
    <property type="match status" value="1"/>
</dbReference>
<dbReference type="InterPro" id="IPR003961">
    <property type="entry name" value="FN3_dom"/>
</dbReference>
<dbReference type="Pfam" id="PF00041">
    <property type="entry name" value="fn3"/>
    <property type="match status" value="1"/>
</dbReference>
<feature type="domain" description="GAIN-B" evidence="16">
    <location>
        <begin position="411"/>
        <end position="585"/>
    </location>
</feature>
<dbReference type="SMART" id="SM00303">
    <property type="entry name" value="GPS"/>
    <property type="match status" value="1"/>
</dbReference>
<feature type="domain" description="G-protein coupled receptors family 2 profile 2" evidence="18">
    <location>
        <begin position="592"/>
        <end position="831"/>
    </location>
</feature>
<dbReference type="GO" id="GO:0007166">
    <property type="term" value="P:cell surface receptor signaling pathway"/>
    <property type="evidence" value="ECO:0007669"/>
    <property type="project" value="InterPro"/>
</dbReference>
<dbReference type="InterPro" id="IPR046338">
    <property type="entry name" value="GAIN_dom_sf"/>
</dbReference>
<evidence type="ECO:0000256" key="9">
    <source>
        <dbReference type="ARBA" id="ARBA00023157"/>
    </source>
</evidence>
<evidence type="ECO:0000256" key="10">
    <source>
        <dbReference type="ARBA" id="ARBA00023170"/>
    </source>
</evidence>
<evidence type="ECO:0000259" key="19">
    <source>
        <dbReference type="PROSITE" id="PS50853"/>
    </source>
</evidence>
<dbReference type="SUPFAM" id="SSF49265">
    <property type="entry name" value="Fibronectin type III"/>
    <property type="match status" value="1"/>
</dbReference>
<dbReference type="EMBL" id="CAXITT010000305">
    <property type="protein sequence ID" value="CAL1538584.1"/>
    <property type="molecule type" value="Genomic_DNA"/>
</dbReference>
<keyword evidence="6 14" id="KW-1133">Transmembrane helix</keyword>
<dbReference type="InterPro" id="IPR057244">
    <property type="entry name" value="GAIN_B"/>
</dbReference>
<keyword evidence="10" id="KW-0675">Receptor</keyword>
<evidence type="ECO:0000256" key="2">
    <source>
        <dbReference type="ARBA" id="ARBA00007343"/>
    </source>
</evidence>
<evidence type="ECO:0000256" key="5">
    <source>
        <dbReference type="ARBA" id="ARBA00022737"/>
    </source>
</evidence>
<evidence type="ECO:0000256" key="11">
    <source>
        <dbReference type="ARBA" id="ARBA00023180"/>
    </source>
</evidence>
<evidence type="ECO:0000313" key="20">
    <source>
        <dbReference type="EMBL" id="CAL1538584.1"/>
    </source>
</evidence>
<accession>A0AAV2HWN8</accession>
<dbReference type="InterPro" id="IPR036445">
    <property type="entry name" value="GPCR_2_extracell_dom_sf"/>
</dbReference>
<evidence type="ECO:0000259" key="17">
    <source>
        <dbReference type="PROSITE" id="PS50227"/>
    </source>
</evidence>
<comment type="subcellular location">
    <subcellularLocation>
        <location evidence="1">Membrane</location>
        <topology evidence="1">Multi-pass membrane protein</topology>
    </subcellularLocation>
</comment>
<dbReference type="PROSITE" id="PS50221">
    <property type="entry name" value="GAIN_B"/>
    <property type="match status" value="1"/>
</dbReference>
<keyword evidence="11" id="KW-0325">Glycoprotein</keyword>
<name>A0AAV2HWN8_LYMST</name>
<dbReference type="GO" id="GO:0004930">
    <property type="term" value="F:G protein-coupled receptor activity"/>
    <property type="evidence" value="ECO:0007669"/>
    <property type="project" value="UniProtKB-KW"/>
</dbReference>
<dbReference type="CDD" id="cd15040">
    <property type="entry name" value="7tmB2_Adhesion"/>
    <property type="match status" value="1"/>
</dbReference>
<keyword evidence="7" id="KW-0297">G-protein coupled receptor</keyword>
<evidence type="ECO:0000259" key="16">
    <source>
        <dbReference type="PROSITE" id="PS50221"/>
    </source>
</evidence>
<dbReference type="PROSITE" id="PS50853">
    <property type="entry name" value="FN3"/>
    <property type="match status" value="1"/>
</dbReference>
<sequence>MQKINLFISVTGLLFMYPAKGDHCPKDFKVTSATADSISLSWQLISGGRLWSFFVFYTTDNVTWEDSDNEFDIIGDSMSLEIRSLKTNTDYWFKIASSEDEGPVQECNQIIRGKPEIPTTFQTSNTTTSLDVTTALETSTENSPVVQTSTKSSPPVHTTTTTTEGDPKIQDDLNNITTNYTDQTQTDERPSSSFHWTTTMDSVVDPKIQDDLNNITTHYTLQTQTDERASSSFHWTTTMDTVVVFCPEDSQEEVTFVQTRGGVTRQVPCPPNYEGNITRTCNHKTGSWTPFSQYNCTRKRLIIASNLANDLSNESSEVLKARVKDISSEVTSALEGNITIVSGEIKQIVNILEQIGIASNRSSVSNDTLQSLAAITDKLIEADTSTWDELSSANKTENAGSVLLKAMEDITSSYLHSANVTDTLIQEKNIVITVASTGQGRDNITFPKMDQATYNTNQTLNKVFLSSEALSGSVAYSVIIYMNVSDKFKVHSSSNESSQEQRIGTDVISFSLSSKSTSLSSPLILTFKTGESRDGAVCSFLDTKNEISGVWLSDGCKTILKETTIDCQCSHLTNFAVLMSMTRLSPDHHTILSYISVIGLSISLFFLCLTVTVYSVMWRYVKSDRSVLHINLCVCLMLGYTVFLGGISRTEHRVACAVAAALLHYLFLAVFFVMLSQGLLILKSVTSVSSVSILRYLYILMYGAPLVIVTTSLGITQGEGFGTDKACWLSPQTGVLWAFVGPALSIVVVNFFILFAVIRIMQKSRIMTDKDVKKKTKSVVRSIFILSPILGVTWVLGVLSVSVDLAIFQYSFAICNSVQGLFMFIFQCVLQYQIKDGFRALLRKYRATSFDSNQRMVNTGQSQEKGYSESGQKTTSITNTSGSYKSKE</sequence>
<comment type="caution">
    <text evidence="20">The sequence shown here is derived from an EMBL/GenBank/DDBJ whole genome shotgun (WGS) entry which is preliminary data.</text>
</comment>
<organism evidence="20 21">
    <name type="scientific">Lymnaea stagnalis</name>
    <name type="common">Great pond snail</name>
    <name type="synonym">Helix stagnalis</name>
    <dbReference type="NCBI Taxonomy" id="6523"/>
    <lineage>
        <taxon>Eukaryota</taxon>
        <taxon>Metazoa</taxon>
        <taxon>Spiralia</taxon>
        <taxon>Lophotrochozoa</taxon>
        <taxon>Mollusca</taxon>
        <taxon>Gastropoda</taxon>
        <taxon>Heterobranchia</taxon>
        <taxon>Euthyneura</taxon>
        <taxon>Panpulmonata</taxon>
        <taxon>Hygrophila</taxon>
        <taxon>Lymnaeoidea</taxon>
        <taxon>Lymnaeidae</taxon>
        <taxon>Lymnaea</taxon>
    </lineage>
</organism>
<feature type="transmembrane region" description="Helical" evidence="14">
    <location>
        <begin position="654"/>
        <end position="675"/>
    </location>
</feature>
<feature type="compositionally biased region" description="Low complexity" evidence="13">
    <location>
        <begin position="148"/>
        <end position="163"/>
    </location>
</feature>
<feature type="domain" description="Fibronectin type-III" evidence="19">
    <location>
        <begin position="24"/>
        <end position="126"/>
    </location>
</feature>
<keyword evidence="5" id="KW-0677">Repeat</keyword>
<feature type="region of interest" description="Disordered" evidence="13">
    <location>
        <begin position="137"/>
        <end position="171"/>
    </location>
</feature>
<evidence type="ECO:0000256" key="4">
    <source>
        <dbReference type="ARBA" id="ARBA00022729"/>
    </source>
</evidence>
<dbReference type="PANTHER" id="PTHR12011">
    <property type="entry name" value="ADHESION G-PROTEIN COUPLED RECEPTOR"/>
    <property type="match status" value="1"/>
</dbReference>
<dbReference type="InterPro" id="IPR000832">
    <property type="entry name" value="GPCR_2_secretin-like"/>
</dbReference>
<dbReference type="PROSITE" id="PS50261">
    <property type="entry name" value="G_PROTEIN_RECEP_F2_4"/>
    <property type="match status" value="1"/>
</dbReference>
<evidence type="ECO:0000256" key="7">
    <source>
        <dbReference type="ARBA" id="ARBA00023040"/>
    </source>
</evidence>
<dbReference type="Gene3D" id="4.10.1240.10">
    <property type="entry name" value="GPCR, family 2, extracellular hormone receptor domain"/>
    <property type="match status" value="1"/>
</dbReference>
<dbReference type="InterPro" id="IPR008077">
    <property type="entry name" value="GPCR_2_brain_angio_inhib"/>
</dbReference>
<feature type="transmembrane region" description="Helical" evidence="14">
    <location>
        <begin position="807"/>
        <end position="830"/>
    </location>
</feature>
<evidence type="ECO:0000256" key="3">
    <source>
        <dbReference type="ARBA" id="ARBA00022692"/>
    </source>
</evidence>
<dbReference type="PANTHER" id="PTHR12011:SF347">
    <property type="entry name" value="FI21270P1-RELATED"/>
    <property type="match status" value="1"/>
</dbReference>
<dbReference type="Gene3D" id="2.60.220.50">
    <property type="match status" value="1"/>
</dbReference>
<feature type="transmembrane region" description="Helical" evidence="14">
    <location>
        <begin position="696"/>
        <end position="715"/>
    </location>
</feature>
<dbReference type="InterPro" id="IPR001879">
    <property type="entry name" value="GPCR_2_extracellular_dom"/>
</dbReference>
<dbReference type="CDD" id="cd00063">
    <property type="entry name" value="FN3"/>
    <property type="match status" value="1"/>
</dbReference>
<evidence type="ECO:0000256" key="8">
    <source>
        <dbReference type="ARBA" id="ARBA00023136"/>
    </source>
</evidence>
<keyword evidence="3 14" id="KW-0812">Transmembrane</keyword>
<feature type="transmembrane region" description="Helical" evidence="14">
    <location>
        <begin position="591"/>
        <end position="616"/>
    </location>
</feature>
<dbReference type="PROSITE" id="PS50227">
    <property type="entry name" value="G_PROTEIN_RECEP_F2_3"/>
    <property type="match status" value="1"/>
</dbReference>
<evidence type="ECO:0000256" key="1">
    <source>
        <dbReference type="ARBA" id="ARBA00004141"/>
    </source>
</evidence>
<keyword evidence="12" id="KW-0807">Transducer</keyword>
<feature type="signal peptide" evidence="15">
    <location>
        <begin position="1"/>
        <end position="21"/>
    </location>
</feature>
<dbReference type="InterPro" id="IPR036116">
    <property type="entry name" value="FN3_sf"/>
</dbReference>
<protein>
    <submittedName>
        <fullName evidence="20">Uncharacterized protein</fullName>
    </submittedName>
</protein>
<dbReference type="AlphaFoldDB" id="A0AAV2HWN8"/>
<evidence type="ECO:0000256" key="15">
    <source>
        <dbReference type="SAM" id="SignalP"/>
    </source>
</evidence>
<keyword evidence="4 15" id="KW-0732">Signal</keyword>
<evidence type="ECO:0000256" key="13">
    <source>
        <dbReference type="SAM" id="MobiDB-lite"/>
    </source>
</evidence>
<evidence type="ECO:0000259" key="18">
    <source>
        <dbReference type="PROSITE" id="PS50261"/>
    </source>
</evidence>
<dbReference type="PRINTS" id="PR00249">
    <property type="entry name" value="GPCRSECRETIN"/>
</dbReference>
<feature type="chain" id="PRO_5043729802" evidence="15">
    <location>
        <begin position="22"/>
        <end position="888"/>
    </location>
</feature>